<evidence type="ECO:0000313" key="3">
    <source>
        <dbReference type="Proteomes" id="UP000298663"/>
    </source>
</evidence>
<dbReference type="AlphaFoldDB" id="A0A4V6A690"/>
<reference evidence="2 3" key="2">
    <citation type="journal article" date="2019" name="G3 (Bethesda)">
        <title>Hybrid Assembly of the Genome of the Entomopathogenic Nematode Steinernema carpocapsae Identifies the X-Chromosome.</title>
        <authorList>
            <person name="Serra L."/>
            <person name="Macchietto M."/>
            <person name="Macias-Munoz A."/>
            <person name="McGill C.J."/>
            <person name="Rodriguez I.M."/>
            <person name="Rodriguez B."/>
            <person name="Murad R."/>
            <person name="Mortazavi A."/>
        </authorList>
    </citation>
    <scope>NUCLEOTIDE SEQUENCE [LARGE SCALE GENOMIC DNA]</scope>
    <source>
        <strain evidence="2 3">ALL</strain>
    </source>
</reference>
<keyword evidence="1" id="KW-0732">Signal</keyword>
<accession>A0A4V6A690</accession>
<comment type="caution">
    <text evidence="2">The sequence shown here is derived from an EMBL/GenBank/DDBJ whole genome shotgun (WGS) entry which is preliminary data.</text>
</comment>
<dbReference type="EMBL" id="AZBU02000002">
    <property type="protein sequence ID" value="TKR93435.1"/>
    <property type="molecule type" value="Genomic_DNA"/>
</dbReference>
<evidence type="ECO:0008006" key="4">
    <source>
        <dbReference type="Google" id="ProtNLM"/>
    </source>
</evidence>
<keyword evidence="3" id="KW-1185">Reference proteome</keyword>
<name>A0A4V6A690_STECR</name>
<gene>
    <name evidence="2" type="ORF">L596_007893</name>
</gene>
<evidence type="ECO:0000313" key="2">
    <source>
        <dbReference type="EMBL" id="TKR93435.1"/>
    </source>
</evidence>
<proteinExistence type="predicted"/>
<feature type="signal peptide" evidence="1">
    <location>
        <begin position="1"/>
        <end position="19"/>
    </location>
</feature>
<feature type="chain" id="PRO_5020461283" description="Secreted protein" evidence="1">
    <location>
        <begin position="20"/>
        <end position="124"/>
    </location>
</feature>
<sequence>MRYFFLRYAILRDFLLCHGLTVCPALGSASCSARLEEFVANRHSRKSLNHPKTKARFRQNHTKFFLHRENSKIQEFRSEIEYRIKYRKNCDTRYTQLCSLKQSLARKSKRLQMASADCFFLSYW</sequence>
<protein>
    <recommendedName>
        <fullName evidence="4">Secreted protein</fullName>
    </recommendedName>
</protein>
<dbReference type="Proteomes" id="UP000298663">
    <property type="component" value="Unassembled WGS sequence"/>
</dbReference>
<dbReference type="PROSITE" id="PS51257">
    <property type="entry name" value="PROKAR_LIPOPROTEIN"/>
    <property type="match status" value="1"/>
</dbReference>
<organism evidence="2 3">
    <name type="scientific">Steinernema carpocapsae</name>
    <name type="common">Entomopathogenic nematode</name>
    <dbReference type="NCBI Taxonomy" id="34508"/>
    <lineage>
        <taxon>Eukaryota</taxon>
        <taxon>Metazoa</taxon>
        <taxon>Ecdysozoa</taxon>
        <taxon>Nematoda</taxon>
        <taxon>Chromadorea</taxon>
        <taxon>Rhabditida</taxon>
        <taxon>Tylenchina</taxon>
        <taxon>Panagrolaimomorpha</taxon>
        <taxon>Strongyloidoidea</taxon>
        <taxon>Steinernematidae</taxon>
        <taxon>Steinernema</taxon>
    </lineage>
</organism>
<evidence type="ECO:0000256" key="1">
    <source>
        <dbReference type="SAM" id="SignalP"/>
    </source>
</evidence>
<reference evidence="2 3" key="1">
    <citation type="journal article" date="2015" name="Genome Biol.">
        <title>Comparative genomics of Steinernema reveals deeply conserved gene regulatory networks.</title>
        <authorList>
            <person name="Dillman A.R."/>
            <person name="Macchietto M."/>
            <person name="Porter C.F."/>
            <person name="Rogers A."/>
            <person name="Williams B."/>
            <person name="Antoshechkin I."/>
            <person name="Lee M.M."/>
            <person name="Goodwin Z."/>
            <person name="Lu X."/>
            <person name="Lewis E.E."/>
            <person name="Goodrich-Blair H."/>
            <person name="Stock S.P."/>
            <person name="Adams B.J."/>
            <person name="Sternberg P.W."/>
            <person name="Mortazavi A."/>
        </authorList>
    </citation>
    <scope>NUCLEOTIDE SEQUENCE [LARGE SCALE GENOMIC DNA]</scope>
    <source>
        <strain evidence="2 3">ALL</strain>
    </source>
</reference>